<dbReference type="GO" id="GO:0006826">
    <property type="term" value="P:iron ion transport"/>
    <property type="evidence" value="ECO:0007669"/>
    <property type="project" value="UniProtKB-KW"/>
</dbReference>
<keyword evidence="6" id="KW-0408">Iron</keyword>
<evidence type="ECO:0000256" key="1">
    <source>
        <dbReference type="ARBA" id="ARBA00004571"/>
    </source>
</evidence>
<dbReference type="PANTHER" id="PTHR32552:SF81">
    <property type="entry name" value="TONB-DEPENDENT OUTER MEMBRANE RECEPTOR"/>
    <property type="match status" value="1"/>
</dbReference>
<organism evidence="16 17">
    <name type="scientific">Sphingorhabdus contaminans</name>
    <dbReference type="NCBI Taxonomy" id="1343899"/>
    <lineage>
        <taxon>Bacteria</taxon>
        <taxon>Pseudomonadati</taxon>
        <taxon>Pseudomonadota</taxon>
        <taxon>Alphaproteobacteria</taxon>
        <taxon>Sphingomonadales</taxon>
        <taxon>Sphingomonadaceae</taxon>
        <taxon>Sphingorhabdus</taxon>
    </lineage>
</organism>
<evidence type="ECO:0000256" key="9">
    <source>
        <dbReference type="ARBA" id="ARBA00023136"/>
    </source>
</evidence>
<evidence type="ECO:0000256" key="6">
    <source>
        <dbReference type="ARBA" id="ARBA00023004"/>
    </source>
</evidence>
<keyword evidence="7" id="KW-0406">Ion transport</keyword>
<dbReference type="Pfam" id="PF00593">
    <property type="entry name" value="TonB_dep_Rec_b-barrel"/>
    <property type="match status" value="1"/>
</dbReference>
<keyword evidence="4" id="KW-0410">Iron transport</keyword>
<evidence type="ECO:0000256" key="5">
    <source>
        <dbReference type="ARBA" id="ARBA00022692"/>
    </source>
</evidence>
<reference evidence="16 17" key="1">
    <citation type="submission" date="2019-07" db="EMBL/GenBank/DDBJ databases">
        <authorList>
            <person name="Park M."/>
        </authorList>
    </citation>
    <scope>NUCLEOTIDE SEQUENCE [LARGE SCALE GENOMIC DNA]</scope>
    <source>
        <strain evidence="16 17">KCTC32445</strain>
    </source>
</reference>
<accession>A0A553WAE4</accession>
<evidence type="ECO:0000256" key="13">
    <source>
        <dbReference type="SAM" id="SignalP"/>
    </source>
</evidence>
<sequence length="829" mass="89605">MIRRSIFASTAIAVVMSATPAFAQTSEAEEQSGIDEIIVTAQRRSESVQDVPIAITAFSSEQLEAQGISNTLELTQYVPNLFAMNNTGLGSANGYYLRGLGNTESIATFDPAVGTYVDDIYLSRQNANNLSFFDVERVEVLRGPQGTLFGRNTTGGAISVIMRDPGTEVGGFAEIGYGRYDRRLVRASIDLPIADSFLVKISGFLQNDDGYVRNVMRGQDINDDDGGGFRLGFKIGGDSKLTWRGSAAYIVSNAENILNFECNPLNPTDCKGRFATTGLADAKTVNPSPYAPLVIKGPKGNFGHGNRTETTIATSNLGLELGENTSLNFITGVVDLTQKFAVDFFDGRGGPSISTPFPAVRGYTRGGFVILNDGSHRQFTQELKLSGSVGSGALDYVGGIFYINERNTTDFADIFSLSPAAALLLADRTIRNKTEAWAGYLQLDYNISDQLKLTAGIRYTDEEKTFNIADNRPSCNDGSIEATCLNNINLVINPPIVPAAVTIPETQRTKLWTPRFALNYKPSDDMLLFVSATRGFKSGGWNARGTATNELLPFGPEKVWSYEAGIKSDLFDRKVRANLTLFYQDTTDLQTPSAFIRANGSLAFITRNFADYENKGAELELTWEPVDNLRLFLNGGYQDDKYKIDRNAPAVDAFGVRSVAAQQALCLAELAAGRIAGGPSTTNCGAGIVAPDGSIAEPVRTPDWTFALGASYKLDLGASGWSLTPSVNASYASESEVGTSNVTIRTGSVTGTNGTFPANLTSGDFIAGSYSAAHWLVNAGLTLKAPEDAMSFSVECSNCFNESFVQNALSNYSYLNRPMEWMIRARYNF</sequence>
<feature type="domain" description="TonB-dependent receptor plug" evidence="15">
    <location>
        <begin position="48"/>
        <end position="157"/>
    </location>
</feature>
<dbReference type="InterPro" id="IPR012910">
    <property type="entry name" value="Plug_dom"/>
</dbReference>
<name>A0A553WAE4_9SPHN</name>
<comment type="caution">
    <text evidence="16">The sequence shown here is derived from an EMBL/GenBank/DDBJ whole genome shotgun (WGS) entry which is preliminary data.</text>
</comment>
<evidence type="ECO:0000313" key="16">
    <source>
        <dbReference type="EMBL" id="TSB01642.1"/>
    </source>
</evidence>
<dbReference type="PROSITE" id="PS52016">
    <property type="entry name" value="TONB_DEPENDENT_REC_3"/>
    <property type="match status" value="1"/>
</dbReference>
<gene>
    <name evidence="16" type="ORF">FOM92_10700</name>
</gene>
<evidence type="ECO:0000259" key="15">
    <source>
        <dbReference type="Pfam" id="PF07715"/>
    </source>
</evidence>
<dbReference type="Gene3D" id="2.40.170.20">
    <property type="entry name" value="TonB-dependent receptor, beta-barrel domain"/>
    <property type="match status" value="1"/>
</dbReference>
<keyword evidence="3 11" id="KW-1134">Transmembrane beta strand</keyword>
<evidence type="ECO:0000313" key="17">
    <source>
        <dbReference type="Proteomes" id="UP000320160"/>
    </source>
</evidence>
<evidence type="ECO:0000259" key="14">
    <source>
        <dbReference type="Pfam" id="PF00593"/>
    </source>
</evidence>
<keyword evidence="17" id="KW-1185">Reference proteome</keyword>
<dbReference type="SUPFAM" id="SSF56935">
    <property type="entry name" value="Porins"/>
    <property type="match status" value="1"/>
</dbReference>
<evidence type="ECO:0000256" key="12">
    <source>
        <dbReference type="RuleBase" id="RU003357"/>
    </source>
</evidence>
<dbReference type="AlphaFoldDB" id="A0A553WAE4"/>
<dbReference type="Pfam" id="PF07715">
    <property type="entry name" value="Plug"/>
    <property type="match status" value="1"/>
</dbReference>
<keyword evidence="8 12" id="KW-0798">TonB box</keyword>
<evidence type="ECO:0000256" key="3">
    <source>
        <dbReference type="ARBA" id="ARBA00022452"/>
    </source>
</evidence>
<keyword evidence="5 11" id="KW-0812">Transmembrane</keyword>
<evidence type="ECO:0000256" key="11">
    <source>
        <dbReference type="PROSITE-ProRule" id="PRU01360"/>
    </source>
</evidence>
<feature type="domain" description="TonB-dependent receptor-like beta-barrel" evidence="14">
    <location>
        <begin position="299"/>
        <end position="798"/>
    </location>
</feature>
<feature type="chain" id="PRO_5022192916" evidence="13">
    <location>
        <begin position="24"/>
        <end position="829"/>
    </location>
</feature>
<evidence type="ECO:0000256" key="7">
    <source>
        <dbReference type="ARBA" id="ARBA00023065"/>
    </source>
</evidence>
<dbReference type="GO" id="GO:0009279">
    <property type="term" value="C:cell outer membrane"/>
    <property type="evidence" value="ECO:0007669"/>
    <property type="project" value="UniProtKB-SubCell"/>
</dbReference>
<dbReference type="InterPro" id="IPR039426">
    <property type="entry name" value="TonB-dep_rcpt-like"/>
</dbReference>
<dbReference type="EMBL" id="VKKU01000002">
    <property type="protein sequence ID" value="TSB01642.1"/>
    <property type="molecule type" value="Genomic_DNA"/>
</dbReference>
<evidence type="ECO:0000256" key="4">
    <source>
        <dbReference type="ARBA" id="ARBA00022496"/>
    </source>
</evidence>
<dbReference type="RefSeq" id="WP_143776860.1">
    <property type="nucleotide sequence ID" value="NZ_VKKU01000002.1"/>
</dbReference>
<keyword evidence="13" id="KW-0732">Signal</keyword>
<dbReference type="InterPro" id="IPR036942">
    <property type="entry name" value="Beta-barrel_TonB_sf"/>
</dbReference>
<dbReference type="Proteomes" id="UP000320160">
    <property type="component" value="Unassembled WGS sequence"/>
</dbReference>
<protein>
    <submittedName>
        <fullName evidence="16">TonB-dependent receptor</fullName>
    </submittedName>
</protein>
<dbReference type="OrthoDB" id="7455607at2"/>
<comment type="similarity">
    <text evidence="11 12">Belongs to the TonB-dependent receptor family.</text>
</comment>
<dbReference type="PANTHER" id="PTHR32552">
    <property type="entry name" value="FERRICHROME IRON RECEPTOR-RELATED"/>
    <property type="match status" value="1"/>
</dbReference>
<comment type="subcellular location">
    <subcellularLocation>
        <location evidence="1 11">Cell outer membrane</location>
        <topology evidence="1 11">Multi-pass membrane protein</topology>
    </subcellularLocation>
</comment>
<evidence type="ECO:0000256" key="2">
    <source>
        <dbReference type="ARBA" id="ARBA00022448"/>
    </source>
</evidence>
<keyword evidence="2 11" id="KW-0813">Transport</keyword>
<proteinExistence type="inferred from homology"/>
<feature type="signal peptide" evidence="13">
    <location>
        <begin position="1"/>
        <end position="23"/>
    </location>
</feature>
<dbReference type="InterPro" id="IPR000531">
    <property type="entry name" value="Beta-barrel_TonB"/>
</dbReference>
<evidence type="ECO:0000256" key="10">
    <source>
        <dbReference type="ARBA" id="ARBA00023237"/>
    </source>
</evidence>
<evidence type="ECO:0000256" key="8">
    <source>
        <dbReference type="ARBA" id="ARBA00023077"/>
    </source>
</evidence>
<keyword evidence="9 11" id="KW-0472">Membrane</keyword>
<keyword evidence="10 11" id="KW-0998">Cell outer membrane</keyword>
<keyword evidence="16" id="KW-0675">Receptor</keyword>